<evidence type="ECO:0000313" key="3">
    <source>
        <dbReference type="EMBL" id="SIT29897.1"/>
    </source>
</evidence>
<feature type="domain" description="Metallo-beta-lactamase" evidence="2">
    <location>
        <begin position="79"/>
        <end position="271"/>
    </location>
</feature>
<sequence>MKKLIMILAISSGTMALTNFRIMAQSLTMRVPAQPPLPPHVPIWDGNTVDLKLHKVSDGVYAIQPSTVEVETTKGIPQATSGGFIVGDKGVMIIECFLNKKLFQQQIKLIRSVTDKPIVYAVNTSDHGDHCFTNYLLPASTIIIQNEFAKENLSKNFENIKQFMINLFGKGRGIEEVKYRAADVTIAKNNTLSVDMGGGKVVELINTGTAQSPADLFVWMPSSKVFWAGNPFIAESPTIPWLFDGFFLEPADNLQKIYNMLPDDAVVIPGHGRITNKAGIKYTIDYVQTLKQSVEEAVTKGLSLEQAQQTITMKEYNKGYELFDWLHFYFNLPNAYKDISSKRK</sequence>
<dbReference type="SUPFAM" id="SSF56281">
    <property type="entry name" value="Metallo-hydrolase/oxidoreductase"/>
    <property type="match status" value="1"/>
</dbReference>
<dbReference type="AlphaFoldDB" id="A0A173MJK5"/>
<keyword evidence="4" id="KW-1185">Reference proteome</keyword>
<evidence type="ECO:0000259" key="2">
    <source>
        <dbReference type="SMART" id="SM00849"/>
    </source>
</evidence>
<feature type="signal peptide" evidence="1">
    <location>
        <begin position="1"/>
        <end position="16"/>
    </location>
</feature>
<keyword evidence="1" id="KW-0732">Signal</keyword>
<name>A0A173MJK5_9BACT</name>
<evidence type="ECO:0000256" key="1">
    <source>
        <dbReference type="SAM" id="SignalP"/>
    </source>
</evidence>
<dbReference type="Gene3D" id="3.60.15.10">
    <property type="entry name" value="Ribonuclease Z/Hydroxyacylglutathione hydrolase-like"/>
    <property type="match status" value="1"/>
</dbReference>
<organism evidence="3 4">
    <name type="scientific">Filimonas lacunae</name>
    <dbReference type="NCBI Taxonomy" id="477680"/>
    <lineage>
        <taxon>Bacteria</taxon>
        <taxon>Pseudomonadati</taxon>
        <taxon>Bacteroidota</taxon>
        <taxon>Chitinophagia</taxon>
        <taxon>Chitinophagales</taxon>
        <taxon>Chitinophagaceae</taxon>
        <taxon>Filimonas</taxon>
    </lineage>
</organism>
<dbReference type="Proteomes" id="UP000186917">
    <property type="component" value="Unassembled WGS sequence"/>
</dbReference>
<proteinExistence type="predicted"/>
<gene>
    <name evidence="3" type="ORF">SAMN05421788_10971</name>
</gene>
<dbReference type="InterPro" id="IPR036866">
    <property type="entry name" value="RibonucZ/Hydroxyglut_hydro"/>
</dbReference>
<evidence type="ECO:0000313" key="4">
    <source>
        <dbReference type="Proteomes" id="UP000186917"/>
    </source>
</evidence>
<dbReference type="KEGG" id="fln:FLA_3604"/>
<dbReference type="CDD" id="cd16282">
    <property type="entry name" value="metallo-hydrolase-like_MBL-fold"/>
    <property type="match status" value="1"/>
</dbReference>
<dbReference type="RefSeq" id="WP_084206438.1">
    <property type="nucleotide sequence ID" value="NZ_AP017422.1"/>
</dbReference>
<dbReference type="SMART" id="SM00849">
    <property type="entry name" value="Lactamase_B"/>
    <property type="match status" value="1"/>
</dbReference>
<feature type="chain" id="PRO_5030023055" evidence="1">
    <location>
        <begin position="17"/>
        <end position="344"/>
    </location>
</feature>
<accession>A0A173MJK5</accession>
<dbReference type="OrthoDB" id="9769598at2"/>
<dbReference type="InterPro" id="IPR001279">
    <property type="entry name" value="Metallo-B-lactamas"/>
</dbReference>
<dbReference type="EMBL" id="FTOR01000009">
    <property type="protein sequence ID" value="SIT29897.1"/>
    <property type="molecule type" value="Genomic_DNA"/>
</dbReference>
<dbReference type="STRING" id="477680.SAMN05421788_10971"/>
<protein>
    <submittedName>
        <fullName evidence="3">Glyoxylase, beta-lactamase superfamily II</fullName>
    </submittedName>
</protein>
<reference evidence="4" key="1">
    <citation type="submission" date="2017-01" db="EMBL/GenBank/DDBJ databases">
        <authorList>
            <person name="Varghese N."/>
            <person name="Submissions S."/>
        </authorList>
    </citation>
    <scope>NUCLEOTIDE SEQUENCE [LARGE SCALE GENOMIC DNA]</scope>
    <source>
        <strain evidence="4">DSM 21054</strain>
    </source>
</reference>